<keyword evidence="5" id="KW-0496">Mitochondrion</keyword>
<keyword evidence="3" id="KW-0809">Transit peptide</keyword>
<evidence type="ECO:0000256" key="2">
    <source>
        <dbReference type="ARBA" id="ARBA00006598"/>
    </source>
</evidence>
<reference evidence="10" key="1">
    <citation type="submission" date="2023-01" db="EMBL/GenBank/DDBJ databases">
        <title>Key to firefly adult light organ development and bioluminescence: homeobox transcription factors regulate luciferase expression and transportation to peroxisome.</title>
        <authorList>
            <person name="Fu X."/>
        </authorList>
    </citation>
    <scope>NUCLEOTIDE SEQUENCE [LARGE SCALE GENOMIC DNA]</scope>
</reference>
<evidence type="ECO:0000256" key="8">
    <source>
        <dbReference type="ARBA" id="ARBA00035418"/>
    </source>
</evidence>
<dbReference type="InterPro" id="IPR019338">
    <property type="entry name" value="Ribosomal_bL35m"/>
</dbReference>
<accession>A0AAN7SEI9</accession>
<dbReference type="GO" id="GO:1990904">
    <property type="term" value="C:ribonucleoprotein complex"/>
    <property type="evidence" value="ECO:0007669"/>
    <property type="project" value="UniProtKB-KW"/>
</dbReference>
<dbReference type="InterPro" id="IPR037229">
    <property type="entry name" value="Ribosomal_bL35_sf"/>
</dbReference>
<dbReference type="Pfam" id="PF01632">
    <property type="entry name" value="Ribosomal_L35p"/>
    <property type="match status" value="1"/>
</dbReference>
<dbReference type="PANTHER" id="PTHR15909">
    <property type="entry name" value="39S RIBOSOMAL PROTEIN L35, MITOCHONDRIAL"/>
    <property type="match status" value="1"/>
</dbReference>
<comment type="similarity">
    <text evidence="2">Belongs to the bacterial ribosomal protein bL35 family.</text>
</comment>
<comment type="caution">
    <text evidence="9">The sequence shown here is derived from an EMBL/GenBank/DDBJ whole genome shotgun (WGS) entry which is preliminary data.</text>
</comment>
<comment type="subcellular location">
    <subcellularLocation>
        <location evidence="1">Mitochondrion</location>
    </subcellularLocation>
</comment>
<evidence type="ECO:0000256" key="3">
    <source>
        <dbReference type="ARBA" id="ARBA00022946"/>
    </source>
</evidence>
<dbReference type="GO" id="GO:0006412">
    <property type="term" value="P:translation"/>
    <property type="evidence" value="ECO:0007669"/>
    <property type="project" value="InterPro"/>
</dbReference>
<keyword evidence="4" id="KW-0689">Ribosomal protein</keyword>
<evidence type="ECO:0000256" key="6">
    <source>
        <dbReference type="ARBA" id="ARBA00023274"/>
    </source>
</evidence>
<dbReference type="EMBL" id="JARPUR010000005">
    <property type="protein sequence ID" value="KAK4875009.1"/>
    <property type="molecule type" value="Genomic_DNA"/>
</dbReference>
<keyword evidence="6" id="KW-0687">Ribonucleoprotein</keyword>
<dbReference type="GO" id="GO:0005739">
    <property type="term" value="C:mitochondrion"/>
    <property type="evidence" value="ECO:0007669"/>
    <property type="project" value="UniProtKB-SubCell"/>
</dbReference>
<evidence type="ECO:0000256" key="1">
    <source>
        <dbReference type="ARBA" id="ARBA00004173"/>
    </source>
</evidence>
<keyword evidence="10" id="KW-1185">Reference proteome</keyword>
<evidence type="ECO:0000256" key="5">
    <source>
        <dbReference type="ARBA" id="ARBA00023128"/>
    </source>
</evidence>
<gene>
    <name evidence="9" type="ORF">RN001_011431</name>
</gene>
<evidence type="ECO:0000313" key="9">
    <source>
        <dbReference type="EMBL" id="KAK4875009.1"/>
    </source>
</evidence>
<dbReference type="InterPro" id="IPR021137">
    <property type="entry name" value="Ribosomal_bL35-like"/>
</dbReference>
<dbReference type="GO" id="GO:0005840">
    <property type="term" value="C:ribosome"/>
    <property type="evidence" value="ECO:0007669"/>
    <property type="project" value="UniProtKB-KW"/>
</dbReference>
<sequence>MFSTRLLVNTVFRTLKSTNALLNKNYLIKPSLISSTYKHYSTALLQNFYQKPQPSLLQNDNIVRISNEINSRTVTKYSIRKGRRKSVKTVLKRFYRLHWGGWIRTIAGRHRRIWSKSYTRRMRVKQHVFCNATQCTLLDKMVGSYWRKPKYYVDDIYEPYHTREEFQFTYKKPRPYIPSE</sequence>
<dbReference type="AlphaFoldDB" id="A0AAN7SEI9"/>
<evidence type="ECO:0000256" key="7">
    <source>
        <dbReference type="ARBA" id="ARBA00035273"/>
    </source>
</evidence>
<dbReference type="GO" id="GO:0003735">
    <property type="term" value="F:structural constituent of ribosome"/>
    <property type="evidence" value="ECO:0007669"/>
    <property type="project" value="InterPro"/>
</dbReference>
<dbReference type="SUPFAM" id="SSF143034">
    <property type="entry name" value="L35p-like"/>
    <property type="match status" value="1"/>
</dbReference>
<name>A0AAN7SEI9_9COLE</name>
<evidence type="ECO:0000313" key="10">
    <source>
        <dbReference type="Proteomes" id="UP001353858"/>
    </source>
</evidence>
<proteinExistence type="inferred from homology"/>
<protein>
    <recommendedName>
        <fullName evidence="7">Large ribosomal subunit protein bL35m</fullName>
    </recommendedName>
    <alternativeName>
        <fullName evidence="8">39S ribosomal protein L35, mitochondrial</fullName>
    </alternativeName>
</protein>
<evidence type="ECO:0000256" key="4">
    <source>
        <dbReference type="ARBA" id="ARBA00022980"/>
    </source>
</evidence>
<dbReference type="PANTHER" id="PTHR15909:SF0">
    <property type="entry name" value="LARGE RIBOSOMAL SUBUNIT PROTEIN BL35M"/>
    <property type="match status" value="1"/>
</dbReference>
<organism evidence="9 10">
    <name type="scientific">Aquatica leii</name>
    <dbReference type="NCBI Taxonomy" id="1421715"/>
    <lineage>
        <taxon>Eukaryota</taxon>
        <taxon>Metazoa</taxon>
        <taxon>Ecdysozoa</taxon>
        <taxon>Arthropoda</taxon>
        <taxon>Hexapoda</taxon>
        <taxon>Insecta</taxon>
        <taxon>Pterygota</taxon>
        <taxon>Neoptera</taxon>
        <taxon>Endopterygota</taxon>
        <taxon>Coleoptera</taxon>
        <taxon>Polyphaga</taxon>
        <taxon>Elateriformia</taxon>
        <taxon>Elateroidea</taxon>
        <taxon>Lampyridae</taxon>
        <taxon>Luciolinae</taxon>
        <taxon>Aquatica</taxon>
    </lineage>
</organism>
<dbReference type="Proteomes" id="UP001353858">
    <property type="component" value="Unassembled WGS sequence"/>
</dbReference>